<dbReference type="Proteomes" id="UP001229955">
    <property type="component" value="Chromosome"/>
</dbReference>
<dbReference type="GO" id="GO:0015944">
    <property type="term" value="P:formate oxidation"/>
    <property type="evidence" value="ECO:0007669"/>
    <property type="project" value="TreeGrafter"/>
</dbReference>
<dbReference type="RefSeq" id="WP_367887606.1">
    <property type="nucleotide sequence ID" value="NZ_CP130612.1"/>
</dbReference>
<dbReference type="InterPro" id="IPR036280">
    <property type="entry name" value="Multihaem_cyt_sf"/>
</dbReference>
<dbReference type="PANTHER" id="PTHR30074:SF6">
    <property type="entry name" value="FORMATE DEHYDROGENASE GAMMA SUBUNIT"/>
    <property type="match status" value="1"/>
</dbReference>
<evidence type="ECO:0000256" key="2">
    <source>
        <dbReference type="ARBA" id="ARBA00022475"/>
    </source>
</evidence>
<feature type="domain" description="Cytochrome b561 bacterial/Ni-hydrogenase" evidence="8">
    <location>
        <begin position="222"/>
        <end position="420"/>
    </location>
</feature>
<keyword evidence="3 7" id="KW-0812">Transmembrane</keyword>
<dbReference type="PANTHER" id="PTHR30074">
    <property type="entry name" value="FORMATE DEHYDROGENASE, NITRATE-INDUCIBLE, CYTOCHROME B556 FDN SUBUNIT"/>
    <property type="match status" value="1"/>
</dbReference>
<feature type="transmembrane region" description="Helical" evidence="7">
    <location>
        <begin position="272"/>
        <end position="290"/>
    </location>
</feature>
<keyword evidence="5 7" id="KW-0472">Membrane</keyword>
<dbReference type="SUPFAM" id="SSF48695">
    <property type="entry name" value="Multiheme cytochromes"/>
    <property type="match status" value="1"/>
</dbReference>
<dbReference type="GO" id="GO:0009061">
    <property type="term" value="P:anaerobic respiration"/>
    <property type="evidence" value="ECO:0007669"/>
    <property type="project" value="TreeGrafter"/>
</dbReference>
<protein>
    <recommendedName>
        <fullName evidence="8">Cytochrome b561 bacterial/Ni-hydrogenase domain-containing protein</fullName>
    </recommendedName>
</protein>
<dbReference type="EMBL" id="CP130613">
    <property type="protein sequence ID" value="WKW14833.1"/>
    <property type="molecule type" value="Genomic_DNA"/>
</dbReference>
<evidence type="ECO:0000259" key="8">
    <source>
        <dbReference type="Pfam" id="PF01292"/>
    </source>
</evidence>
<feature type="compositionally biased region" description="Basic and acidic residues" evidence="6">
    <location>
        <begin position="447"/>
        <end position="459"/>
    </location>
</feature>
<evidence type="ECO:0000256" key="6">
    <source>
        <dbReference type="SAM" id="MobiDB-lite"/>
    </source>
</evidence>
<dbReference type="KEGG" id="pspc:Strain318_001192"/>
<dbReference type="Pfam" id="PF01292">
    <property type="entry name" value="Ni_hydr_CYTB"/>
    <property type="match status" value="1"/>
</dbReference>
<dbReference type="SUPFAM" id="SSF81342">
    <property type="entry name" value="Transmembrane di-heme cytochromes"/>
    <property type="match status" value="1"/>
</dbReference>
<dbReference type="GO" id="GO:0009055">
    <property type="term" value="F:electron transfer activity"/>
    <property type="evidence" value="ECO:0007669"/>
    <property type="project" value="InterPro"/>
</dbReference>
<keyword evidence="2" id="KW-1003">Cell membrane</keyword>
<accession>A0AA49Q4I3</accession>
<dbReference type="CDD" id="cd08168">
    <property type="entry name" value="Cytochrom_C3"/>
    <property type="match status" value="1"/>
</dbReference>
<reference evidence="9" key="1">
    <citation type="submission" date="2023-07" db="EMBL/GenBank/DDBJ databases">
        <authorList>
            <person name="Haufschild T."/>
            <person name="Kallscheuer N."/>
            <person name="Hammer J."/>
            <person name="Kohn T."/>
            <person name="Kabuu M."/>
            <person name="Jogler M."/>
            <person name="Wohfarth N."/>
            <person name="Heuer A."/>
            <person name="Rohde M."/>
            <person name="van Teeseling M.C.F."/>
            <person name="Jogler C."/>
        </authorList>
    </citation>
    <scope>NUCLEOTIDE SEQUENCE</scope>
    <source>
        <strain evidence="9">Strain 138</strain>
        <strain evidence="10">Strain 318</strain>
    </source>
</reference>
<evidence type="ECO:0000313" key="10">
    <source>
        <dbReference type="EMBL" id="WKW14833.1"/>
    </source>
</evidence>
<evidence type="ECO:0000313" key="11">
    <source>
        <dbReference type="Proteomes" id="UP001229955"/>
    </source>
</evidence>
<feature type="transmembrane region" description="Helical" evidence="7">
    <location>
        <begin position="399"/>
        <end position="419"/>
    </location>
</feature>
<proteinExistence type="predicted"/>
<dbReference type="GO" id="GO:0022904">
    <property type="term" value="P:respiratory electron transport chain"/>
    <property type="evidence" value="ECO:0007669"/>
    <property type="project" value="InterPro"/>
</dbReference>
<dbReference type="InterPro" id="IPR051817">
    <property type="entry name" value="FDH_cytochrome_b556_subunit"/>
</dbReference>
<evidence type="ECO:0000256" key="4">
    <source>
        <dbReference type="ARBA" id="ARBA00022989"/>
    </source>
</evidence>
<dbReference type="GO" id="GO:0009326">
    <property type="term" value="C:formate dehydrogenase complex"/>
    <property type="evidence" value="ECO:0007669"/>
    <property type="project" value="TreeGrafter"/>
</dbReference>
<gene>
    <name evidence="9" type="ORF">Strain138_001192</name>
    <name evidence="10" type="ORF">Strain318_001192</name>
</gene>
<comment type="subcellular location">
    <subcellularLocation>
        <location evidence="1">Cell membrane</location>
        <topology evidence="1">Multi-pass membrane protein</topology>
    </subcellularLocation>
</comment>
<dbReference type="Gene3D" id="1.20.950.20">
    <property type="entry name" value="Transmembrane di-heme cytochromes, Chain C"/>
    <property type="match status" value="1"/>
</dbReference>
<organism evidence="9">
    <name type="scientific">Pseudogemmatithrix spongiicola</name>
    <dbReference type="NCBI Taxonomy" id="3062599"/>
    <lineage>
        <taxon>Bacteria</taxon>
        <taxon>Pseudomonadati</taxon>
        <taxon>Gemmatimonadota</taxon>
        <taxon>Gemmatimonadia</taxon>
        <taxon>Gemmatimonadales</taxon>
        <taxon>Gemmatimonadaceae</taxon>
        <taxon>Pseudogemmatithrix</taxon>
    </lineage>
</organism>
<name>A0AA49Q4I3_9BACT</name>
<evidence type="ECO:0000313" key="9">
    <source>
        <dbReference type="EMBL" id="WKW11923.1"/>
    </source>
</evidence>
<dbReference type="InterPro" id="IPR011577">
    <property type="entry name" value="Cyt_b561_bac/Ni-Hgenase"/>
</dbReference>
<dbReference type="GO" id="GO:0036397">
    <property type="term" value="F:formate dehydrogenase (quinone) activity"/>
    <property type="evidence" value="ECO:0007669"/>
    <property type="project" value="TreeGrafter"/>
</dbReference>
<feature type="transmembrane region" description="Helical" evidence="7">
    <location>
        <begin position="360"/>
        <end position="379"/>
    </location>
</feature>
<dbReference type="InterPro" id="IPR016174">
    <property type="entry name" value="Di-haem_cyt_TM"/>
</dbReference>
<sequence>MSAVGRYRVATTCARCHEESQAAYAKSVHASAVQLGNPHAATCVSCHGGHDTEAVRGSEATAAALRRSAQDCASCHGDIRLAGDHGFTAAVVSDYRGSFHGLAAAIGDRRVANCASCHGNHDIRSAADSGARTHPANVGATCGSCHVGATATFAAGGIHHTPTTAGHRLVESVRAMYVVLIAALLTLMALHNVADWQRAWRDRRRRVAAEPAAMPHAADYLRFTRNERLQHWWLVASFVVLVLSGFALRFGWTLPVLGPSMGALLRAWAHRTAALALLAGGLYHLGYLALTVRGRALIGALLPRLRRVRDALCLAGCCLRLGPPSVPDWKELIQTLRYNIGVTDVRPRVGRFSYAEKMEYFALVWGTVVMAATGLVLWLEVPFLNRFPFWAFQVASVVHLYEAILATLAIVVWHFYFVMLRPDVFPLSKVMCTGRLSRDQMEHEHPRELEELEAAKSQRPDAGAVQT</sequence>
<evidence type="ECO:0000256" key="7">
    <source>
        <dbReference type="SAM" id="Phobius"/>
    </source>
</evidence>
<dbReference type="EMBL" id="CP130612">
    <property type="protein sequence ID" value="WKW11923.1"/>
    <property type="molecule type" value="Genomic_DNA"/>
</dbReference>
<feature type="transmembrane region" description="Helical" evidence="7">
    <location>
        <begin position="232"/>
        <end position="252"/>
    </location>
</feature>
<keyword evidence="4 7" id="KW-1133">Transmembrane helix</keyword>
<accession>A0AA49Q6R9</accession>
<dbReference type="AlphaFoldDB" id="A0AA49Q4I3"/>
<keyword evidence="11" id="KW-1185">Reference proteome</keyword>
<dbReference type="GO" id="GO:0005886">
    <property type="term" value="C:plasma membrane"/>
    <property type="evidence" value="ECO:0007669"/>
    <property type="project" value="UniProtKB-SubCell"/>
</dbReference>
<evidence type="ECO:0000256" key="3">
    <source>
        <dbReference type="ARBA" id="ARBA00022692"/>
    </source>
</evidence>
<feature type="region of interest" description="Disordered" evidence="6">
    <location>
        <begin position="447"/>
        <end position="467"/>
    </location>
</feature>
<dbReference type="Gene3D" id="1.10.780.10">
    <property type="entry name" value="Hydroxylamine Oxidoreductase, Chain A, domain 1"/>
    <property type="match status" value="1"/>
</dbReference>
<evidence type="ECO:0000256" key="1">
    <source>
        <dbReference type="ARBA" id="ARBA00004651"/>
    </source>
</evidence>
<feature type="transmembrane region" description="Helical" evidence="7">
    <location>
        <begin position="175"/>
        <end position="194"/>
    </location>
</feature>
<evidence type="ECO:0000256" key="5">
    <source>
        <dbReference type="ARBA" id="ARBA00023136"/>
    </source>
</evidence>